<evidence type="ECO:0000256" key="1">
    <source>
        <dbReference type="SAM" id="MobiDB-lite"/>
    </source>
</evidence>
<reference evidence="3" key="1">
    <citation type="submission" date="2025-08" db="UniProtKB">
        <authorList>
            <consortium name="RefSeq"/>
        </authorList>
    </citation>
    <scope>IDENTIFICATION</scope>
    <source>
        <tissue evidence="3">Blood</tissue>
    </source>
</reference>
<dbReference type="RefSeq" id="XP_032129087.1">
    <property type="nucleotide sequence ID" value="XM_032273196.1"/>
</dbReference>
<feature type="region of interest" description="Disordered" evidence="1">
    <location>
        <begin position="275"/>
        <end position="313"/>
    </location>
</feature>
<dbReference type="AlphaFoldDB" id="A0A6J3HGJ9"/>
<proteinExistence type="predicted"/>
<protein>
    <submittedName>
        <fullName evidence="3">Uncharacterized protein LOC116547156</fullName>
    </submittedName>
</protein>
<sequence>MSQVAYLRNYQLKTYKDRKDHDEEQIYRDSKNKLLMSQVAYYLGCRLKTEVPGFLCRARNVNMVASGRPSSRKNTEVNIPEGIEKSCSQQEENKPNVGANKNRLLLSQVAYFLNYREKTYKDRKDHDEEQKCRDGKNKLLMSQVAYYLGCRLKTEVPGFLCRARNVNMVAPGRPPSRKNTEVNIPEGIEKSCSQQEENKPNFRANKNRLLMSQVAYFLNYREKTYKDRKEHDEEQKCRDNKNKLLMSQVAYYLGCRLKTEVPGFLCSAPNISKVASGRPSTRKNTEVNIPEGIEKSCSQQEDNKPNVGVSKNRCPMSQVNYSLNYRLKTYNDQNDHDEEQKYRESKNKHLTSQAAYYLGCRLKTEGKFYLFTITEVMNEVLSLF</sequence>
<organism evidence="2 3">
    <name type="scientific">Sapajus apella</name>
    <name type="common">Brown-capped capuchin</name>
    <name type="synonym">Cebus apella</name>
    <dbReference type="NCBI Taxonomy" id="9515"/>
    <lineage>
        <taxon>Eukaryota</taxon>
        <taxon>Metazoa</taxon>
        <taxon>Chordata</taxon>
        <taxon>Craniata</taxon>
        <taxon>Vertebrata</taxon>
        <taxon>Euteleostomi</taxon>
        <taxon>Mammalia</taxon>
        <taxon>Eutheria</taxon>
        <taxon>Euarchontoglires</taxon>
        <taxon>Primates</taxon>
        <taxon>Haplorrhini</taxon>
        <taxon>Platyrrhini</taxon>
        <taxon>Cebidae</taxon>
        <taxon>Cebinae</taxon>
        <taxon>Sapajus</taxon>
    </lineage>
</organism>
<dbReference type="PANTHER" id="PTHR14199:SF44">
    <property type="entry name" value="OLDUVAI DOMAIN-CONTAINING PROTEIN"/>
    <property type="match status" value="1"/>
</dbReference>
<dbReference type="PANTHER" id="PTHR14199">
    <property type="entry name" value="NEUROBLASTOMA BREAKPOINT FAMILY MEMBER 6-LIKE PROTEIN"/>
    <property type="match status" value="1"/>
</dbReference>
<keyword evidence="2" id="KW-1185">Reference proteome</keyword>
<evidence type="ECO:0000313" key="3">
    <source>
        <dbReference type="RefSeq" id="XP_032129087.1"/>
    </source>
</evidence>
<accession>A0A6J3HGJ9</accession>
<dbReference type="GeneID" id="116547156"/>
<dbReference type="InterPro" id="IPR055306">
    <property type="entry name" value="NBPF"/>
</dbReference>
<dbReference type="Proteomes" id="UP000504640">
    <property type="component" value="Unplaced"/>
</dbReference>
<gene>
    <name evidence="3" type="primary">LOC116547156</name>
</gene>
<evidence type="ECO:0000313" key="2">
    <source>
        <dbReference type="Proteomes" id="UP000504640"/>
    </source>
</evidence>
<name>A0A6J3HGJ9_SAPAP</name>